<evidence type="ECO:0000256" key="1">
    <source>
        <dbReference type="ARBA" id="ARBA00003231"/>
    </source>
</evidence>
<dbReference type="VEuPathDB" id="FungiDB:TERG_04744"/>
<proteinExistence type="inferred from homology"/>
<dbReference type="InterPro" id="IPR033882">
    <property type="entry name" value="DDI1_N"/>
</dbReference>
<feature type="region of interest" description="Disordered" evidence="12">
    <location>
        <begin position="497"/>
        <end position="595"/>
    </location>
</feature>
<dbReference type="SMART" id="SM00213">
    <property type="entry name" value="UBQ"/>
    <property type="match status" value="1"/>
</dbReference>
<evidence type="ECO:0000256" key="5">
    <source>
        <dbReference type="ARBA" id="ARBA00021491"/>
    </source>
</evidence>
<dbReference type="InterPro" id="IPR057273">
    <property type="entry name" value="Ddi1/2_HDD"/>
</dbReference>
<evidence type="ECO:0000256" key="10">
    <source>
        <dbReference type="ARBA" id="ARBA00022801"/>
    </source>
</evidence>
<dbReference type="InterPro" id="IPR019103">
    <property type="entry name" value="Peptidase_aspartic_DDI1-type"/>
</dbReference>
<feature type="domain" description="Ubiquitin-like" evidence="14">
    <location>
        <begin position="153"/>
        <end position="235"/>
    </location>
</feature>
<keyword evidence="7" id="KW-0963">Cytoplasm</keyword>
<comment type="similarity">
    <text evidence="3">Belongs to the DDI1 family.</text>
</comment>
<evidence type="ECO:0000256" key="4">
    <source>
        <dbReference type="ARBA" id="ARBA00011128"/>
    </source>
</evidence>
<keyword evidence="8" id="KW-0645">Protease</keyword>
<name>A0A178EWD0_TRIRU</name>
<dbReference type="Proteomes" id="UP000243015">
    <property type="component" value="Unassembled WGS sequence"/>
</dbReference>
<evidence type="ECO:0000256" key="11">
    <source>
        <dbReference type="ARBA" id="ARBA00022927"/>
    </source>
</evidence>
<dbReference type="SUPFAM" id="SSF54236">
    <property type="entry name" value="Ubiquitin-like"/>
    <property type="match status" value="1"/>
</dbReference>
<evidence type="ECO:0000259" key="14">
    <source>
        <dbReference type="PROSITE" id="PS50053"/>
    </source>
</evidence>
<protein>
    <recommendedName>
        <fullName evidence="5">DNA damage-inducible protein 1</fullName>
    </recommendedName>
</protein>
<sequence length="631" mass="66727">MNGETYITQLQSTNAAHPCVFHLTAGAASAVLCPPPHPILSSCCCQPDIHVHHRRPASSTASRTQLRIARLQVTAQSAAAAAAAAAAAGVAEVLLKLLLSSSRLKSRLRHLPLAPGEPSNVNHIHETEIPKIPRETLKTHSLTTPSSVTWCKMRITVSVVASNVAVSSDIVSLDVGEDMTLADLKAVIQSDVQIPPQSQHLFHNNRPLTDDSKPLGQLGISEGDMLGMHIRVPTPASGPGQGNPSRAGAGAASQQGEGDSSRGGQPTIPDPETIRLHMLGDPRVLAAVRQQNPQLASAVDDPRRFREIMMSHRRAEAQAEAAKEARIAMLNADPFNLDAQREIEEIIRQNAVTENLHTAMEHTPEAFGRVTMLYIPVEVNGHKVKAFVDSGAQVTIMSPACASACNIMRLIDRRYGGIAKGVGTADILGRVHCAEIKIGDMFLPCSFTVMDGKHIDLLLGLDMLKRHQACIDLKEGVLKIRDETVPFLHEADIPKHQDEFEDEPMVRGSDGAIIGGRTGAVQHPAAAGGTAAFPRPALPTSLYRPPPTGPSPGLSPAPGPALGPRPAPAPSAATAATPAAAAAANAPQQRASRWPADSIAKITDLGFTRDEAIQALDAANGNLDGAIGYLI</sequence>
<dbReference type="EMBL" id="LHPM01000015">
    <property type="protein sequence ID" value="OAL64410.1"/>
    <property type="molecule type" value="Genomic_DNA"/>
</dbReference>
<evidence type="ECO:0000256" key="8">
    <source>
        <dbReference type="ARBA" id="ARBA00022670"/>
    </source>
</evidence>
<comment type="subcellular location">
    <subcellularLocation>
        <location evidence="2">Cytoplasm</location>
    </subcellularLocation>
</comment>
<dbReference type="Pfam" id="PF00240">
    <property type="entry name" value="ubiquitin"/>
    <property type="match status" value="1"/>
</dbReference>
<feature type="compositionally biased region" description="Low complexity" evidence="12">
    <location>
        <begin position="245"/>
        <end position="258"/>
    </location>
</feature>
<dbReference type="InterPro" id="IPR029071">
    <property type="entry name" value="Ubiquitin-like_domsf"/>
</dbReference>
<dbReference type="GO" id="GO:0006508">
    <property type="term" value="P:proteolysis"/>
    <property type="evidence" value="ECO:0007669"/>
    <property type="project" value="UniProtKB-KW"/>
</dbReference>
<dbReference type="Pfam" id="PF24669">
    <property type="entry name" value="Ddi2_HDD"/>
    <property type="match status" value="1"/>
</dbReference>
<dbReference type="PROSITE" id="PS50053">
    <property type="entry name" value="UBIQUITIN_2"/>
    <property type="match status" value="1"/>
</dbReference>
<dbReference type="InterPro" id="IPR009060">
    <property type="entry name" value="UBA-like_sf"/>
</dbReference>
<evidence type="ECO:0000256" key="7">
    <source>
        <dbReference type="ARBA" id="ARBA00022490"/>
    </source>
</evidence>
<reference evidence="15 16" key="1">
    <citation type="submission" date="2016-05" db="EMBL/GenBank/DDBJ databases">
        <title>Genome sequencing of Trichophyton rubrum CMCC(F)T1i isolated from hair.</title>
        <authorList>
            <person name="Zhan P."/>
            <person name="Tao Y."/>
            <person name="Liu W."/>
        </authorList>
    </citation>
    <scope>NUCLEOTIDE SEQUENCE [LARGE SCALE GENOMIC DNA]</scope>
    <source>
        <strain evidence="16">CMCC(F)T1i</strain>
    </source>
</reference>
<dbReference type="CDD" id="cd01796">
    <property type="entry name" value="Ubl_Ddi1_like"/>
    <property type="match status" value="1"/>
</dbReference>
<evidence type="ECO:0000256" key="2">
    <source>
        <dbReference type="ARBA" id="ARBA00004496"/>
    </source>
</evidence>
<evidence type="ECO:0000313" key="15">
    <source>
        <dbReference type="EMBL" id="OAL64410.1"/>
    </source>
</evidence>
<dbReference type="Gene3D" id="3.10.20.90">
    <property type="entry name" value="Phosphatidylinositol 3-kinase Catalytic Subunit, Chain A, domain 1"/>
    <property type="match status" value="1"/>
</dbReference>
<dbReference type="GO" id="GO:0015031">
    <property type="term" value="P:protein transport"/>
    <property type="evidence" value="ECO:0007669"/>
    <property type="project" value="UniProtKB-KW"/>
</dbReference>
<dbReference type="CDD" id="cd05479">
    <property type="entry name" value="RP_DDI"/>
    <property type="match status" value="1"/>
</dbReference>
<evidence type="ECO:0000256" key="3">
    <source>
        <dbReference type="ARBA" id="ARBA00009136"/>
    </source>
</evidence>
<dbReference type="Pfam" id="PF09668">
    <property type="entry name" value="Asp_protease"/>
    <property type="match status" value="1"/>
</dbReference>
<dbReference type="SMART" id="SM00165">
    <property type="entry name" value="UBA"/>
    <property type="match status" value="1"/>
</dbReference>
<dbReference type="GO" id="GO:0004190">
    <property type="term" value="F:aspartic-type endopeptidase activity"/>
    <property type="evidence" value="ECO:0007669"/>
    <property type="project" value="UniProtKB-KW"/>
</dbReference>
<evidence type="ECO:0000313" key="16">
    <source>
        <dbReference type="Proteomes" id="UP000243015"/>
    </source>
</evidence>
<feature type="region of interest" description="Disordered" evidence="12">
    <location>
        <begin position="229"/>
        <end position="273"/>
    </location>
</feature>
<dbReference type="InterPro" id="IPR021109">
    <property type="entry name" value="Peptidase_aspartic_dom_sf"/>
</dbReference>
<dbReference type="Gene3D" id="1.10.8.10">
    <property type="entry name" value="DNA helicase RuvA subunit, C-terminal domain"/>
    <property type="match status" value="1"/>
</dbReference>
<dbReference type="InterPro" id="IPR000626">
    <property type="entry name" value="Ubiquitin-like_dom"/>
</dbReference>
<dbReference type="PANTHER" id="PTHR15397">
    <property type="entry name" value="SODIUM-GLUCOSE COTRANSPORTER REGULATORY PROTEIN -RELATED"/>
    <property type="match status" value="1"/>
</dbReference>
<organism evidence="15 16">
    <name type="scientific">Trichophyton rubrum</name>
    <name type="common">Athlete's foot fungus</name>
    <name type="synonym">Epidermophyton rubrum</name>
    <dbReference type="NCBI Taxonomy" id="5551"/>
    <lineage>
        <taxon>Eukaryota</taxon>
        <taxon>Fungi</taxon>
        <taxon>Dikarya</taxon>
        <taxon>Ascomycota</taxon>
        <taxon>Pezizomycotina</taxon>
        <taxon>Eurotiomycetes</taxon>
        <taxon>Eurotiomycetidae</taxon>
        <taxon>Onygenales</taxon>
        <taxon>Arthrodermataceae</taxon>
        <taxon>Trichophyton</taxon>
    </lineage>
</organism>
<keyword evidence="6" id="KW-0813">Transport</keyword>
<dbReference type="Gene3D" id="2.40.70.10">
    <property type="entry name" value="Acid Proteases"/>
    <property type="match status" value="1"/>
</dbReference>
<comment type="caution">
    <text evidence="15">The sequence shown here is derived from an EMBL/GenBank/DDBJ whole genome shotgun (WGS) entry which is preliminary data.</text>
</comment>
<gene>
    <name evidence="15" type="ORF">A7C99_3843</name>
</gene>
<feature type="compositionally biased region" description="Low complexity" evidence="12">
    <location>
        <begin position="570"/>
        <end position="593"/>
    </location>
</feature>
<comment type="subunit">
    <text evidence="4">Binds ubiquitin and polyubiquitinated proteins.</text>
</comment>
<dbReference type="SUPFAM" id="SSF50630">
    <property type="entry name" value="Acid proteases"/>
    <property type="match status" value="1"/>
</dbReference>
<comment type="function">
    <text evidence="1">Probable aspartic protease. May be involved in the regulation of exocytosis. Acts as a linker between the 19S proteasome and polyubiquitinated proteins via UBA domain interactions with ubiquitin for their subsequent degradation. Required for S-phase checkpoint control.</text>
</comment>
<evidence type="ECO:0000256" key="12">
    <source>
        <dbReference type="SAM" id="MobiDB-lite"/>
    </source>
</evidence>
<accession>A0A178EWD0</accession>
<dbReference type="AlphaFoldDB" id="A0A178EWD0"/>
<evidence type="ECO:0000256" key="6">
    <source>
        <dbReference type="ARBA" id="ARBA00022448"/>
    </source>
</evidence>
<keyword evidence="11" id="KW-0653">Protein transport</keyword>
<keyword evidence="9" id="KW-0064">Aspartyl protease</keyword>
<dbReference type="InterPro" id="IPR015940">
    <property type="entry name" value="UBA"/>
</dbReference>
<feature type="domain" description="UBA" evidence="13">
    <location>
        <begin position="589"/>
        <end position="631"/>
    </location>
</feature>
<dbReference type="SUPFAM" id="SSF46934">
    <property type="entry name" value="UBA-like"/>
    <property type="match status" value="1"/>
</dbReference>
<dbReference type="PANTHER" id="PTHR15397:SF3">
    <property type="entry name" value="DNA DAMAGE INDUCIBLE 1 HOMOLOG 2"/>
    <property type="match status" value="1"/>
</dbReference>
<dbReference type="GO" id="GO:0005737">
    <property type="term" value="C:cytoplasm"/>
    <property type="evidence" value="ECO:0007669"/>
    <property type="project" value="UniProtKB-SubCell"/>
</dbReference>
<keyword evidence="10" id="KW-0378">Hydrolase</keyword>
<evidence type="ECO:0000256" key="9">
    <source>
        <dbReference type="ARBA" id="ARBA00022750"/>
    </source>
</evidence>
<dbReference type="PROSITE" id="PS50030">
    <property type="entry name" value="UBA"/>
    <property type="match status" value="1"/>
</dbReference>
<dbReference type="Pfam" id="PF00627">
    <property type="entry name" value="UBA"/>
    <property type="match status" value="1"/>
</dbReference>
<evidence type="ECO:0000259" key="13">
    <source>
        <dbReference type="PROSITE" id="PS50030"/>
    </source>
</evidence>
<feature type="compositionally biased region" description="Pro residues" evidence="12">
    <location>
        <begin position="544"/>
        <end position="569"/>
    </location>
</feature>